<reference evidence="3 4" key="1">
    <citation type="submission" date="2015-09" db="EMBL/GenBank/DDBJ databases">
        <title>Draft genome of the parasitic nematode Teladorsagia circumcincta isolate WARC Sus (inbred).</title>
        <authorList>
            <person name="Mitreva M."/>
        </authorList>
    </citation>
    <scope>NUCLEOTIDE SEQUENCE [LARGE SCALE GENOMIC DNA]</scope>
    <source>
        <strain evidence="3 4">S</strain>
    </source>
</reference>
<dbReference type="Proteomes" id="UP000230423">
    <property type="component" value="Unassembled WGS sequence"/>
</dbReference>
<evidence type="ECO:0000256" key="2">
    <source>
        <dbReference type="SAM" id="SignalP"/>
    </source>
</evidence>
<feature type="compositionally biased region" description="Gly residues" evidence="1">
    <location>
        <begin position="25"/>
        <end position="36"/>
    </location>
</feature>
<keyword evidence="4" id="KW-1185">Reference proteome</keyword>
<feature type="signal peptide" evidence="2">
    <location>
        <begin position="1"/>
        <end position="16"/>
    </location>
</feature>
<evidence type="ECO:0000256" key="1">
    <source>
        <dbReference type="SAM" id="MobiDB-lite"/>
    </source>
</evidence>
<organism evidence="3 4">
    <name type="scientific">Teladorsagia circumcincta</name>
    <name type="common">Brown stomach worm</name>
    <name type="synonym">Ostertagia circumcincta</name>
    <dbReference type="NCBI Taxonomy" id="45464"/>
    <lineage>
        <taxon>Eukaryota</taxon>
        <taxon>Metazoa</taxon>
        <taxon>Ecdysozoa</taxon>
        <taxon>Nematoda</taxon>
        <taxon>Chromadorea</taxon>
        <taxon>Rhabditida</taxon>
        <taxon>Rhabditina</taxon>
        <taxon>Rhabditomorpha</taxon>
        <taxon>Strongyloidea</taxon>
        <taxon>Trichostrongylidae</taxon>
        <taxon>Teladorsagia</taxon>
    </lineage>
</organism>
<dbReference type="AlphaFoldDB" id="A0A2G9U224"/>
<protein>
    <submittedName>
        <fullName evidence="3">Uncharacterized protein</fullName>
    </submittedName>
</protein>
<dbReference type="InterPro" id="IPR035126">
    <property type="entry name" value="SCVP"/>
</dbReference>
<name>A0A2G9U224_TELCI</name>
<accession>A0A2G9U224</accession>
<dbReference type="PROSITE" id="PS51257">
    <property type="entry name" value="PROKAR_LIPOPROTEIN"/>
    <property type="match status" value="1"/>
</dbReference>
<dbReference type="Pfam" id="PF17619">
    <property type="entry name" value="SCVP"/>
    <property type="match status" value="1"/>
</dbReference>
<dbReference type="EMBL" id="KZ350084">
    <property type="protein sequence ID" value="PIO64244.1"/>
    <property type="molecule type" value="Genomic_DNA"/>
</dbReference>
<evidence type="ECO:0000313" key="4">
    <source>
        <dbReference type="Proteomes" id="UP000230423"/>
    </source>
</evidence>
<keyword evidence="2" id="KW-0732">Signal</keyword>
<sequence length="150" mass="15698">MLRLVLLLSFVTLSLSCATTAPSAGGSGGSSGGSSSGGAASKGGASKKKREVHEAEVVVVTHQNYDPSMTNSYMGVIKSAVEQHAQEEGLITNQNLIEERPGNVGGKFAVTYAVVDVECDQLKNFIMGAKEMSPIIHFITVTCDGEETTM</sequence>
<feature type="region of interest" description="Disordered" evidence="1">
    <location>
        <begin position="21"/>
        <end position="52"/>
    </location>
</feature>
<gene>
    <name evidence="3" type="ORF">TELCIR_14137</name>
</gene>
<feature type="chain" id="PRO_5013903498" evidence="2">
    <location>
        <begin position="17"/>
        <end position="150"/>
    </location>
</feature>
<evidence type="ECO:0000313" key="3">
    <source>
        <dbReference type="EMBL" id="PIO64244.1"/>
    </source>
</evidence>
<dbReference type="PANTHER" id="PTHR36955">
    <property type="entry name" value="SECRETED NEMATODE CLADE V PROTEIN GENE FAMILY"/>
    <property type="match status" value="1"/>
</dbReference>
<dbReference type="PANTHER" id="PTHR36955:SF1">
    <property type="entry name" value="SECRETED NEMATODE CLADE V PROTEIN GENE FAMILY"/>
    <property type="match status" value="1"/>
</dbReference>
<proteinExistence type="predicted"/>